<organism evidence="2 3">
    <name type="scientific">Aedes albopictus</name>
    <name type="common">Asian tiger mosquito</name>
    <name type="synonym">Stegomyia albopicta</name>
    <dbReference type="NCBI Taxonomy" id="7160"/>
    <lineage>
        <taxon>Eukaryota</taxon>
        <taxon>Metazoa</taxon>
        <taxon>Ecdysozoa</taxon>
        <taxon>Arthropoda</taxon>
        <taxon>Hexapoda</taxon>
        <taxon>Insecta</taxon>
        <taxon>Pterygota</taxon>
        <taxon>Neoptera</taxon>
        <taxon>Endopterygota</taxon>
        <taxon>Diptera</taxon>
        <taxon>Nematocera</taxon>
        <taxon>Culicoidea</taxon>
        <taxon>Culicidae</taxon>
        <taxon>Culicinae</taxon>
        <taxon>Aedini</taxon>
        <taxon>Aedes</taxon>
        <taxon>Stegomyia</taxon>
    </lineage>
</organism>
<dbReference type="PANTHER" id="PTHR21112">
    <property type="entry name" value="CHEMOSENSORY PROTEIN A 29A-RELATED"/>
    <property type="match status" value="1"/>
</dbReference>
<evidence type="ECO:0000256" key="1">
    <source>
        <dbReference type="SAM" id="SignalP"/>
    </source>
</evidence>
<keyword evidence="1" id="KW-0732">Signal</keyword>
<feature type="signal peptide" evidence="1">
    <location>
        <begin position="1"/>
        <end position="19"/>
    </location>
</feature>
<evidence type="ECO:0000313" key="3">
    <source>
        <dbReference type="Proteomes" id="UP000069940"/>
    </source>
</evidence>
<protein>
    <submittedName>
        <fullName evidence="2">Uncharacterized protein</fullName>
    </submittedName>
</protein>
<dbReference type="GeneID" id="109428015"/>
<dbReference type="RefSeq" id="XP_062714544.1">
    <property type="nucleotide sequence ID" value="XM_062858560.1"/>
</dbReference>
<reference evidence="3" key="1">
    <citation type="journal article" date="2015" name="Proc. Natl. Acad. Sci. U.S.A.">
        <title>Genome sequence of the Asian Tiger mosquito, Aedes albopictus, reveals insights into its biology, genetics, and evolution.</title>
        <authorList>
            <person name="Chen X.G."/>
            <person name="Jiang X."/>
            <person name="Gu J."/>
            <person name="Xu M."/>
            <person name="Wu Y."/>
            <person name="Deng Y."/>
            <person name="Zhang C."/>
            <person name="Bonizzoni M."/>
            <person name="Dermauw W."/>
            <person name="Vontas J."/>
            <person name="Armbruster P."/>
            <person name="Huang X."/>
            <person name="Yang Y."/>
            <person name="Zhang H."/>
            <person name="He W."/>
            <person name="Peng H."/>
            <person name="Liu Y."/>
            <person name="Wu K."/>
            <person name="Chen J."/>
            <person name="Lirakis M."/>
            <person name="Topalis P."/>
            <person name="Van Leeuwen T."/>
            <person name="Hall A.B."/>
            <person name="Jiang X."/>
            <person name="Thorpe C."/>
            <person name="Mueller R.L."/>
            <person name="Sun C."/>
            <person name="Waterhouse R.M."/>
            <person name="Yan G."/>
            <person name="Tu Z.J."/>
            <person name="Fang X."/>
            <person name="James A.A."/>
        </authorList>
    </citation>
    <scope>NUCLEOTIDE SEQUENCE [LARGE SCALE GENOMIC DNA]</scope>
    <source>
        <strain evidence="3">Foshan</strain>
    </source>
</reference>
<dbReference type="Pfam" id="PF06477">
    <property type="entry name" value="DUF1091"/>
    <property type="match status" value="1"/>
</dbReference>
<proteinExistence type="predicted"/>
<sequence length="172" mass="19707">MHIKIIGLLCLFLVQLNRASDVTINSYRLDPETDLEFYNPGTLRVTKKSRNLLLITGSWDLFQNIGENVQFVNIVLRKNLVTGRYQKIMEQKLTFCDFVNKDTLIVPKIREVSNIPEPGTCPLPKGRFTINDYKFELPEALPLPPGDYLIVGRLVKDGQLKMGLEWSITVQK</sequence>
<evidence type="ECO:0000313" key="2">
    <source>
        <dbReference type="EnsemblMetazoa" id="AALFPA23_016175.P23566"/>
    </source>
</evidence>
<reference evidence="2" key="2">
    <citation type="submission" date="2025-05" db="UniProtKB">
        <authorList>
            <consortium name="EnsemblMetazoa"/>
        </authorList>
    </citation>
    <scope>IDENTIFICATION</scope>
    <source>
        <strain evidence="2">Foshan</strain>
    </source>
</reference>
<dbReference type="Proteomes" id="UP000069940">
    <property type="component" value="Unassembled WGS sequence"/>
</dbReference>
<name>A0ABM1Z8U2_AEDAL</name>
<dbReference type="EnsemblMetazoa" id="AALFPA23_016175.R23566">
    <property type="protein sequence ID" value="AALFPA23_016175.P23566"/>
    <property type="gene ID" value="AALFPA23_016175"/>
</dbReference>
<accession>A0ABM1Z8U2</accession>
<dbReference type="InterPro" id="IPR010512">
    <property type="entry name" value="DUF1091"/>
</dbReference>
<feature type="chain" id="PRO_5046766231" evidence="1">
    <location>
        <begin position="20"/>
        <end position="172"/>
    </location>
</feature>
<dbReference type="PANTHER" id="PTHR21112:SF13">
    <property type="entry name" value="CHEMOSENSORY PROTEIN A 7A"/>
    <property type="match status" value="1"/>
</dbReference>
<keyword evidence="3" id="KW-1185">Reference proteome</keyword>